<proteinExistence type="predicted"/>
<keyword evidence="3" id="KW-1185">Reference proteome</keyword>
<dbReference type="GO" id="GO:0012505">
    <property type="term" value="C:endomembrane system"/>
    <property type="evidence" value="ECO:0007669"/>
    <property type="project" value="TreeGrafter"/>
</dbReference>
<dbReference type="OrthoDB" id="3176171at2759"/>
<protein>
    <submittedName>
        <fullName evidence="2">Uncharacterized protein</fullName>
    </submittedName>
</protein>
<dbReference type="PANTHER" id="PTHR36362">
    <property type="entry name" value="DNA-DIRECTED RNA POLYMERASE SUBUNIT BETA"/>
    <property type="match status" value="1"/>
</dbReference>
<reference evidence="2" key="2">
    <citation type="journal article" date="2023" name="Plants (Basel)">
        <title>Annotation of the Turnera subulata (Passifloraceae) Draft Genome Reveals the S-Locus Evolved after the Divergence of Turneroideae from Passifloroideae in a Stepwise Manner.</title>
        <authorList>
            <person name="Henning P.M."/>
            <person name="Roalson E.H."/>
            <person name="Mir W."/>
            <person name="McCubbin A.G."/>
            <person name="Shore J.S."/>
        </authorList>
    </citation>
    <scope>NUCLEOTIDE SEQUENCE</scope>
    <source>
        <strain evidence="2">F60SS</strain>
    </source>
</reference>
<reference evidence="2" key="1">
    <citation type="submission" date="2022-02" db="EMBL/GenBank/DDBJ databases">
        <authorList>
            <person name="Henning P.M."/>
            <person name="McCubbin A.G."/>
            <person name="Shore J.S."/>
        </authorList>
    </citation>
    <scope>NUCLEOTIDE SEQUENCE</scope>
    <source>
        <strain evidence="2">F60SS</strain>
        <tissue evidence="2">Leaves</tissue>
    </source>
</reference>
<comment type="caution">
    <text evidence="2">The sequence shown here is derived from an EMBL/GenBank/DDBJ whole genome shotgun (WGS) entry which is preliminary data.</text>
</comment>
<dbReference type="EMBL" id="JAKUCV010001604">
    <property type="protein sequence ID" value="KAJ4845662.1"/>
    <property type="molecule type" value="Genomic_DNA"/>
</dbReference>
<organism evidence="2 3">
    <name type="scientific">Turnera subulata</name>
    <dbReference type="NCBI Taxonomy" id="218843"/>
    <lineage>
        <taxon>Eukaryota</taxon>
        <taxon>Viridiplantae</taxon>
        <taxon>Streptophyta</taxon>
        <taxon>Embryophyta</taxon>
        <taxon>Tracheophyta</taxon>
        <taxon>Spermatophyta</taxon>
        <taxon>Magnoliopsida</taxon>
        <taxon>eudicotyledons</taxon>
        <taxon>Gunneridae</taxon>
        <taxon>Pentapetalae</taxon>
        <taxon>rosids</taxon>
        <taxon>fabids</taxon>
        <taxon>Malpighiales</taxon>
        <taxon>Passifloraceae</taxon>
        <taxon>Turnera</taxon>
    </lineage>
</organism>
<evidence type="ECO:0000313" key="3">
    <source>
        <dbReference type="Proteomes" id="UP001141552"/>
    </source>
</evidence>
<evidence type="ECO:0000256" key="1">
    <source>
        <dbReference type="SAM" id="Coils"/>
    </source>
</evidence>
<dbReference type="PANTHER" id="PTHR36362:SF3">
    <property type="entry name" value="PROTEIN HOOK HOMOLOG 3-LIKE"/>
    <property type="match status" value="1"/>
</dbReference>
<feature type="coiled-coil region" evidence="1">
    <location>
        <begin position="357"/>
        <end position="389"/>
    </location>
</feature>
<feature type="coiled-coil region" evidence="1">
    <location>
        <begin position="94"/>
        <end position="200"/>
    </location>
</feature>
<evidence type="ECO:0000313" key="2">
    <source>
        <dbReference type="EMBL" id="KAJ4845662.1"/>
    </source>
</evidence>
<dbReference type="Proteomes" id="UP001141552">
    <property type="component" value="Unassembled WGS sequence"/>
</dbReference>
<sequence>MAFYFPFILFLEIEELLSEVQSSKDMVESFSLLLNEVFQSFSAIFSVFDEFKCLITQSFREEKLIVSNHKNLNCYMRQKVSEVEDEKLLLYNKCADFQKQIYALRQDAQNYEETSRILLQQQNLEKEEFLSEIQILQNEISHLSSCSLAKEKENMRKDLEKTKTKLKEAESKLKNAIQEKTKLEGEKACAEREVKRLHGQKILLERDINKREPLAGRRDSIVERSVKVVDQKRTKGVSASSEQITQEDYRQLEVLAFEMEATIATLEEAVAAAQQEKEEAVSRSENLALELEAMSKHLNGLQEEILHQGQMLEESASNQQILESSIKLLVEEKEELAMQFSDCLLKMEEEKAIWFAKEKASIEAMEKKAKLHNAEIASLSREITEIRNALKSCGAECKILQERLTISEENAKWEKKCSEEKSREIDLLKNEKAKADVVTKKFHEGQVNKKEMAKLRMRLLGTQAKLDAFRCRYEESINEIDFMNKKYAEGSRKLKDMLSVYAKEVVKLTKKLSAVAGEQSGH</sequence>
<accession>A0A9Q0GBD5</accession>
<gene>
    <name evidence="2" type="ORF">Tsubulata_003549</name>
</gene>
<feature type="coiled-coil region" evidence="1">
    <location>
        <begin position="249"/>
        <end position="304"/>
    </location>
</feature>
<dbReference type="AlphaFoldDB" id="A0A9Q0GBD5"/>
<keyword evidence="1" id="KW-0175">Coiled coil</keyword>
<name>A0A9Q0GBD5_9ROSI</name>